<evidence type="ECO:0000256" key="6">
    <source>
        <dbReference type="PIRSR" id="PIRSR006336-1"/>
    </source>
</evidence>
<feature type="domain" description="Beta-galactosidase 1-like first all-beta" evidence="10">
    <location>
        <begin position="410"/>
        <end position="518"/>
    </location>
</feature>
<dbReference type="FunFam" id="3.20.20.80:FF:000017">
    <property type="entry name" value="Beta-galactosidase"/>
    <property type="match status" value="1"/>
</dbReference>
<accession>A0A4U8UYJ4</accession>
<comment type="similarity">
    <text evidence="1 7">Belongs to the glycosyl hydrolase 35 family.</text>
</comment>
<keyword evidence="4" id="KW-0325">Glycoprotein</keyword>
<keyword evidence="3" id="KW-0378">Hydrolase</keyword>
<dbReference type="Proteomes" id="UP000298663">
    <property type="component" value="Unassembled WGS sequence"/>
</dbReference>
<dbReference type="InterPro" id="IPR026283">
    <property type="entry name" value="B-gal_1-like"/>
</dbReference>
<evidence type="ECO:0000259" key="11">
    <source>
        <dbReference type="Pfam" id="PF21467"/>
    </source>
</evidence>
<organism evidence="12 13">
    <name type="scientific">Steinernema carpocapsae</name>
    <name type="common">Entomopathogenic nematode</name>
    <dbReference type="NCBI Taxonomy" id="34508"/>
    <lineage>
        <taxon>Eukaryota</taxon>
        <taxon>Metazoa</taxon>
        <taxon>Ecdysozoa</taxon>
        <taxon>Nematoda</taxon>
        <taxon>Chromadorea</taxon>
        <taxon>Rhabditida</taxon>
        <taxon>Tylenchina</taxon>
        <taxon>Panagrolaimomorpha</taxon>
        <taxon>Strongyloidoidea</taxon>
        <taxon>Steinernematidae</taxon>
        <taxon>Steinernema</taxon>
    </lineage>
</organism>
<keyword evidence="5" id="KW-0326">Glycosidase</keyword>
<dbReference type="InterPro" id="IPR048912">
    <property type="entry name" value="BetaGal1-like_ABD1"/>
</dbReference>
<dbReference type="STRING" id="34508.A0A4U8UYJ4"/>
<evidence type="ECO:0000313" key="13">
    <source>
        <dbReference type="Proteomes" id="UP000298663"/>
    </source>
</evidence>
<reference evidence="12 13" key="2">
    <citation type="journal article" date="2019" name="G3 (Bethesda)">
        <title>Hybrid Assembly of the Genome of the Entomopathogenic Nematode Steinernema carpocapsae Identifies the X-Chromosome.</title>
        <authorList>
            <person name="Serra L."/>
            <person name="Macchietto M."/>
            <person name="Macias-Munoz A."/>
            <person name="McGill C.J."/>
            <person name="Rodriguez I.M."/>
            <person name="Rodriguez B."/>
            <person name="Murad R."/>
            <person name="Mortazavi A."/>
        </authorList>
    </citation>
    <scope>NUCLEOTIDE SEQUENCE [LARGE SCALE GENOMIC DNA]</scope>
    <source>
        <strain evidence="12 13">ALL</strain>
    </source>
</reference>
<reference evidence="12 13" key="1">
    <citation type="journal article" date="2015" name="Genome Biol.">
        <title>Comparative genomics of Steinernema reveals deeply conserved gene regulatory networks.</title>
        <authorList>
            <person name="Dillman A.R."/>
            <person name="Macchietto M."/>
            <person name="Porter C.F."/>
            <person name="Rogers A."/>
            <person name="Williams B."/>
            <person name="Antoshechkin I."/>
            <person name="Lee M.M."/>
            <person name="Goodwin Z."/>
            <person name="Lu X."/>
            <person name="Lewis E.E."/>
            <person name="Goodrich-Blair H."/>
            <person name="Stock S.P."/>
            <person name="Adams B.J."/>
            <person name="Sternberg P.W."/>
            <person name="Mortazavi A."/>
        </authorList>
    </citation>
    <scope>NUCLEOTIDE SEQUENCE [LARGE SCALE GENOMIC DNA]</scope>
    <source>
        <strain evidence="12 13">ALL</strain>
    </source>
</reference>
<feature type="active site" description="Proton donor" evidence="6">
    <location>
        <position position="179"/>
    </location>
</feature>
<feature type="chain" id="PRO_5020580897" evidence="8">
    <location>
        <begin position="17"/>
        <end position="673"/>
    </location>
</feature>
<name>A0A4U8UYJ4_STECR</name>
<dbReference type="EMBL" id="AZBU02000001">
    <property type="protein sequence ID" value="TMS38620.1"/>
    <property type="molecule type" value="Genomic_DNA"/>
</dbReference>
<evidence type="ECO:0000259" key="10">
    <source>
        <dbReference type="Pfam" id="PF21317"/>
    </source>
</evidence>
<dbReference type="InterPro" id="IPR008979">
    <property type="entry name" value="Galactose-bd-like_sf"/>
</dbReference>
<dbReference type="Gene3D" id="2.60.120.260">
    <property type="entry name" value="Galactose-binding domain-like"/>
    <property type="match status" value="2"/>
</dbReference>
<dbReference type="SUPFAM" id="SSF51445">
    <property type="entry name" value="(Trans)glycosidases"/>
    <property type="match status" value="1"/>
</dbReference>
<evidence type="ECO:0000259" key="9">
    <source>
        <dbReference type="Pfam" id="PF01301"/>
    </source>
</evidence>
<dbReference type="InterPro" id="IPR017853">
    <property type="entry name" value="GH"/>
</dbReference>
<dbReference type="PANTHER" id="PTHR23421">
    <property type="entry name" value="BETA-GALACTOSIDASE RELATED"/>
    <property type="match status" value="1"/>
</dbReference>
<dbReference type="PIRSF" id="PIRSF006336">
    <property type="entry name" value="B-gal"/>
    <property type="match status" value="1"/>
</dbReference>
<sequence>MLVLLLIALLSGGAGAQLFGAGSTFTVEGDLFMLNGEPFRYISGSIHYFRIHPNQWNDRLQKIRAAGLNAIQFYIPWNFHEHHMDQFNFQGDRNFSRFLELAQQNNLYAFVRIGPYVCGEWENGGIPWWLLKEKDIDLRSADTRFLWATKAWWHNMLPHLRPHLLRNGGNVLMVQIENEYGSFHACDYEYMETIRDYARKYLGKETILYTTDGASEEMLKCGTIPGAMPTVDFGIASHKSIDHYFELLDHYRPPPPKVNSEFYPGWLVLWGQTTNIVPDIAGILNSSQYMWDKNASFNFYMMHGGTNFGFWNGAETTAPVSRSPGNRSTVFQVITSYDYTAPITEAGDITPKYLAIREWIGSLPNWTHTPLEVPQNSTKSAYGPFNVTRIGTPLQLKKFLTNKCVKSKYPMSFEELDSPYGFVLYETKLKVGGNSMLIEGIKDNGFMLLDGAFAGSFVSNFGNYSKHSVEIRMRPNQTVTILVENRGRQTYETINDFKGIIGNVTVNGQIVDDWEQCAIHMDDEVAQTIKNLRNPVIPTRCERFKGPEVYVGAFETPVPTDTFLLLPYWNKGSIFINGFNIGRYWQSAGPQPQLTLYVPKDILRPLNTIVIFELFNVEGCWGEVCSFKFVEAPIFNFIETPSQFGVRSGRTYKQNLIRRRTWNIKYPRWFGWD</sequence>
<protein>
    <submittedName>
        <fullName evidence="12">Uncharacterized protein</fullName>
    </submittedName>
</protein>
<dbReference type="Pfam" id="PF21467">
    <property type="entry name" value="BetaGal_gal-bd"/>
    <property type="match status" value="1"/>
</dbReference>
<feature type="active site" description="Nucleophile" evidence="6">
    <location>
        <position position="261"/>
    </location>
</feature>
<gene>
    <name evidence="12" type="ORF">L596_005306</name>
</gene>
<comment type="caution">
    <text evidence="12">The sequence shown here is derived from an EMBL/GenBank/DDBJ whole genome shotgun (WGS) entry which is preliminary data.</text>
</comment>
<keyword evidence="13" id="KW-1185">Reference proteome</keyword>
<dbReference type="OrthoDB" id="1657402at2759"/>
<dbReference type="InterPro" id="IPR031330">
    <property type="entry name" value="Gly_Hdrlase_35_cat"/>
</dbReference>
<feature type="domain" description="Glycoside hydrolase 35 catalytic" evidence="9">
    <location>
        <begin position="32"/>
        <end position="361"/>
    </location>
</feature>
<feature type="signal peptide" evidence="8">
    <location>
        <begin position="1"/>
        <end position="16"/>
    </location>
</feature>
<proteinExistence type="inferred from homology"/>
<evidence type="ECO:0000256" key="2">
    <source>
        <dbReference type="ARBA" id="ARBA00022729"/>
    </source>
</evidence>
<dbReference type="AlphaFoldDB" id="A0A4U8UYJ4"/>
<evidence type="ECO:0000256" key="8">
    <source>
        <dbReference type="SAM" id="SignalP"/>
    </source>
</evidence>
<evidence type="ECO:0000256" key="1">
    <source>
        <dbReference type="ARBA" id="ARBA00009809"/>
    </source>
</evidence>
<dbReference type="GO" id="GO:0004565">
    <property type="term" value="F:beta-galactosidase activity"/>
    <property type="evidence" value="ECO:0007669"/>
    <property type="project" value="InterPro"/>
</dbReference>
<keyword evidence="2 8" id="KW-0732">Signal</keyword>
<evidence type="ECO:0000256" key="4">
    <source>
        <dbReference type="ARBA" id="ARBA00023180"/>
    </source>
</evidence>
<evidence type="ECO:0000256" key="7">
    <source>
        <dbReference type="RuleBase" id="RU003679"/>
    </source>
</evidence>
<dbReference type="PRINTS" id="PR00742">
    <property type="entry name" value="GLHYDRLASE35"/>
</dbReference>
<feature type="domain" description="Beta-galactosidase galactose-binding" evidence="11">
    <location>
        <begin position="549"/>
        <end position="605"/>
    </location>
</feature>
<evidence type="ECO:0000256" key="3">
    <source>
        <dbReference type="ARBA" id="ARBA00022801"/>
    </source>
</evidence>
<dbReference type="InterPro" id="IPR001944">
    <property type="entry name" value="Glycoside_Hdrlase_35"/>
</dbReference>
<evidence type="ECO:0000256" key="5">
    <source>
        <dbReference type="ARBA" id="ARBA00023295"/>
    </source>
</evidence>
<evidence type="ECO:0000313" key="12">
    <source>
        <dbReference type="EMBL" id="TMS38620.1"/>
    </source>
</evidence>
<dbReference type="SUPFAM" id="SSF49785">
    <property type="entry name" value="Galactose-binding domain-like"/>
    <property type="match status" value="1"/>
</dbReference>
<dbReference type="GO" id="GO:0005975">
    <property type="term" value="P:carbohydrate metabolic process"/>
    <property type="evidence" value="ECO:0007669"/>
    <property type="project" value="InterPro"/>
</dbReference>
<dbReference type="InterPro" id="IPR048913">
    <property type="entry name" value="BetaGal_gal-bd"/>
</dbReference>
<dbReference type="Pfam" id="PF21317">
    <property type="entry name" value="BetaGal_ABD_1"/>
    <property type="match status" value="1"/>
</dbReference>
<dbReference type="Gene3D" id="3.20.20.80">
    <property type="entry name" value="Glycosidases"/>
    <property type="match status" value="1"/>
</dbReference>
<dbReference type="Pfam" id="PF01301">
    <property type="entry name" value="Glyco_hydro_35"/>
    <property type="match status" value="1"/>
</dbReference>